<name>A0A9P9X5M4_9PEZI</name>
<organism evidence="1 2">
    <name type="scientific">Colletotrichum abscissum</name>
    <dbReference type="NCBI Taxonomy" id="1671311"/>
    <lineage>
        <taxon>Eukaryota</taxon>
        <taxon>Fungi</taxon>
        <taxon>Dikarya</taxon>
        <taxon>Ascomycota</taxon>
        <taxon>Pezizomycotina</taxon>
        <taxon>Sordariomycetes</taxon>
        <taxon>Hypocreomycetidae</taxon>
        <taxon>Glomerellales</taxon>
        <taxon>Glomerellaceae</taxon>
        <taxon>Colletotrichum</taxon>
        <taxon>Colletotrichum acutatum species complex</taxon>
    </lineage>
</organism>
<keyword evidence="2" id="KW-1185">Reference proteome</keyword>
<evidence type="ECO:0000313" key="2">
    <source>
        <dbReference type="Proteomes" id="UP001056436"/>
    </source>
</evidence>
<dbReference type="AlphaFoldDB" id="A0A9P9X5M4"/>
<accession>A0A9P9X5M4</accession>
<comment type="caution">
    <text evidence="1">The sequence shown here is derived from an EMBL/GenBank/DDBJ whole genome shotgun (WGS) entry which is preliminary data.</text>
</comment>
<reference evidence="1" key="1">
    <citation type="submission" date="2019-01" db="EMBL/GenBank/DDBJ databases">
        <title>Colletotrichum abscissum LGMF1257.</title>
        <authorList>
            <person name="Baroncelli R."/>
        </authorList>
    </citation>
    <scope>NUCLEOTIDE SEQUENCE</scope>
    <source>
        <strain evidence="1">Ca142</strain>
    </source>
</reference>
<dbReference type="EMBL" id="SDAQ01000110">
    <property type="protein sequence ID" value="KAI3537928.1"/>
    <property type="molecule type" value="Genomic_DNA"/>
</dbReference>
<evidence type="ECO:0000313" key="1">
    <source>
        <dbReference type="EMBL" id="KAI3537928.1"/>
    </source>
</evidence>
<gene>
    <name evidence="1" type="ORF">CABS02_11933</name>
</gene>
<sequence length="118" mass="13068">MPTLAKKIFVTFFPLDNAPEMLCSNLVNVRNSFLGTPIRRWAAPKPLPSPPIRGYPCPPPYLSHVSQRAGCCMAFSWGSRQRLTAVNCSVARRPHLGRPMLLFITPRPSANLPIIASI</sequence>
<dbReference type="Proteomes" id="UP001056436">
    <property type="component" value="Unassembled WGS sequence"/>
</dbReference>
<protein>
    <submittedName>
        <fullName evidence="1">Uncharacterized protein</fullName>
    </submittedName>
</protein>
<proteinExistence type="predicted"/>
<dbReference type="OrthoDB" id="10520620at2759"/>